<proteinExistence type="predicted"/>
<protein>
    <submittedName>
        <fullName evidence="1">DNA mismatch repair protein MutL</fullName>
    </submittedName>
</protein>
<dbReference type="EMBL" id="CADCTR010002235">
    <property type="protein sequence ID" value="CAA9340535.1"/>
    <property type="molecule type" value="Genomic_DNA"/>
</dbReference>
<feature type="non-terminal residue" evidence="1">
    <location>
        <position position="1"/>
    </location>
</feature>
<reference evidence="1" key="1">
    <citation type="submission" date="2020-02" db="EMBL/GenBank/DDBJ databases">
        <authorList>
            <person name="Meier V. D."/>
        </authorList>
    </citation>
    <scope>NUCLEOTIDE SEQUENCE</scope>
    <source>
        <strain evidence="1">AVDCRST_MAG93</strain>
    </source>
</reference>
<name>A0A6J4LUT2_9CHLR</name>
<organism evidence="1">
    <name type="scientific">uncultured Chloroflexia bacterium</name>
    <dbReference type="NCBI Taxonomy" id="1672391"/>
    <lineage>
        <taxon>Bacteria</taxon>
        <taxon>Bacillati</taxon>
        <taxon>Chloroflexota</taxon>
        <taxon>Chloroflexia</taxon>
        <taxon>environmental samples</taxon>
    </lineage>
</organism>
<sequence length="50" mass="5594">CRSSCLMHSRPRRSLPARWSNGLPPSSRNCLRMPSMPAPRRFGLNSVVVA</sequence>
<dbReference type="AlphaFoldDB" id="A0A6J4LUT2"/>
<accession>A0A6J4LUT2</accession>
<feature type="non-terminal residue" evidence="1">
    <location>
        <position position="50"/>
    </location>
</feature>
<evidence type="ECO:0000313" key="1">
    <source>
        <dbReference type="EMBL" id="CAA9340535.1"/>
    </source>
</evidence>
<gene>
    <name evidence="1" type="ORF">AVDCRST_MAG93-6636</name>
</gene>